<reference evidence="9 10" key="1">
    <citation type="submission" date="2016-12" db="EMBL/GenBank/DDBJ databases">
        <title>Thioflexothrix psekupsii D3 genome sequencing and assembly.</title>
        <authorList>
            <person name="Fomenkov A."/>
            <person name="Vincze T."/>
            <person name="Grabovich M."/>
            <person name="Anton B.P."/>
            <person name="Dubinina G."/>
            <person name="Orlova M."/>
            <person name="Belousova E."/>
            <person name="Roberts R.J."/>
        </authorList>
    </citation>
    <scope>NUCLEOTIDE SEQUENCE [LARGE SCALE GENOMIC DNA]</scope>
    <source>
        <strain evidence="9">D3</strain>
    </source>
</reference>
<proteinExistence type="predicted"/>
<keyword evidence="5 6" id="KW-0408">Iron</keyword>
<evidence type="ECO:0000256" key="6">
    <source>
        <dbReference type="PROSITE-ProRule" id="PRU00433"/>
    </source>
</evidence>
<evidence type="ECO:0000256" key="7">
    <source>
        <dbReference type="SAM" id="SignalP"/>
    </source>
</evidence>
<keyword evidence="7" id="KW-0732">Signal</keyword>
<dbReference type="GO" id="GO:0046872">
    <property type="term" value="F:metal ion binding"/>
    <property type="evidence" value="ECO:0007669"/>
    <property type="project" value="UniProtKB-KW"/>
</dbReference>
<dbReference type="EMBL" id="MSLT01000018">
    <property type="protein sequence ID" value="OUD13172.1"/>
    <property type="molecule type" value="Genomic_DNA"/>
</dbReference>
<evidence type="ECO:0000256" key="4">
    <source>
        <dbReference type="ARBA" id="ARBA00022982"/>
    </source>
</evidence>
<dbReference type="OrthoDB" id="9773456at2"/>
<feature type="signal peptide" evidence="7">
    <location>
        <begin position="1"/>
        <end position="24"/>
    </location>
</feature>
<evidence type="ECO:0000256" key="5">
    <source>
        <dbReference type="ARBA" id="ARBA00023004"/>
    </source>
</evidence>
<dbReference type="RefSeq" id="WP_086488620.1">
    <property type="nucleotide sequence ID" value="NZ_MSLT01000018.1"/>
</dbReference>
<evidence type="ECO:0000256" key="1">
    <source>
        <dbReference type="ARBA" id="ARBA00022448"/>
    </source>
</evidence>
<dbReference type="GO" id="GO:0009055">
    <property type="term" value="F:electron transfer activity"/>
    <property type="evidence" value="ECO:0007669"/>
    <property type="project" value="InterPro"/>
</dbReference>
<sequence>MNYRQPFIHAAFLVLLSHIALVEAESPPVPVAVGHEAAALIAQKKCVKCHSEDGNARAPMYPKIAGQNEQYLAQTMRAYRDGSRFSPIMSAQINEERSSDADIAVLAAYYAEKSRCSPNAPRQGSVVGVSGDYAAGQKVAEGFCTQCHQVTGQLVNPIWPKIAGQNAYYIRSAVTAYRDGQRTNDTMSPMVKHLTDADIANVAVFYASQQVCP</sequence>
<evidence type="ECO:0000256" key="3">
    <source>
        <dbReference type="ARBA" id="ARBA00022723"/>
    </source>
</evidence>
<evidence type="ECO:0000313" key="10">
    <source>
        <dbReference type="Proteomes" id="UP000194798"/>
    </source>
</evidence>
<dbReference type="AlphaFoldDB" id="A0A251X6C8"/>
<dbReference type="InterPro" id="IPR036909">
    <property type="entry name" value="Cyt_c-like_dom_sf"/>
</dbReference>
<evidence type="ECO:0000259" key="8">
    <source>
        <dbReference type="PROSITE" id="PS51007"/>
    </source>
</evidence>
<dbReference type="Proteomes" id="UP000194798">
    <property type="component" value="Unassembled WGS sequence"/>
</dbReference>
<dbReference type="PANTHER" id="PTHR33751">
    <property type="entry name" value="CBB3-TYPE CYTOCHROME C OXIDASE SUBUNIT FIXP"/>
    <property type="match status" value="1"/>
</dbReference>
<organism evidence="9 10">
    <name type="scientific">Thioflexithrix psekupsensis</name>
    <dbReference type="NCBI Taxonomy" id="1570016"/>
    <lineage>
        <taxon>Bacteria</taxon>
        <taxon>Pseudomonadati</taxon>
        <taxon>Pseudomonadota</taxon>
        <taxon>Gammaproteobacteria</taxon>
        <taxon>Thiotrichales</taxon>
        <taxon>Thioflexithrix</taxon>
    </lineage>
</organism>
<dbReference type="InterPro" id="IPR009056">
    <property type="entry name" value="Cyt_c-like_dom"/>
</dbReference>
<dbReference type="PANTHER" id="PTHR33751:SF9">
    <property type="entry name" value="CYTOCHROME C4"/>
    <property type="match status" value="1"/>
</dbReference>
<dbReference type="SUPFAM" id="SSF46626">
    <property type="entry name" value="Cytochrome c"/>
    <property type="match status" value="2"/>
</dbReference>
<gene>
    <name evidence="9" type="ORF">TPSD3_11055</name>
</gene>
<evidence type="ECO:0000256" key="2">
    <source>
        <dbReference type="ARBA" id="ARBA00022617"/>
    </source>
</evidence>
<keyword evidence="4" id="KW-0249">Electron transport</keyword>
<comment type="caution">
    <text evidence="9">The sequence shown here is derived from an EMBL/GenBank/DDBJ whole genome shotgun (WGS) entry which is preliminary data.</text>
</comment>
<name>A0A251X6C8_9GAMM</name>
<keyword evidence="2 6" id="KW-0349">Heme</keyword>
<keyword evidence="3 6" id="KW-0479">Metal-binding</keyword>
<keyword evidence="10" id="KW-1185">Reference proteome</keyword>
<feature type="chain" id="PRO_5012942355" description="Cytochrome c domain-containing protein" evidence="7">
    <location>
        <begin position="25"/>
        <end position="213"/>
    </location>
</feature>
<protein>
    <recommendedName>
        <fullName evidence="8">Cytochrome c domain-containing protein</fullName>
    </recommendedName>
</protein>
<dbReference type="GO" id="GO:0020037">
    <property type="term" value="F:heme binding"/>
    <property type="evidence" value="ECO:0007669"/>
    <property type="project" value="InterPro"/>
</dbReference>
<keyword evidence="1" id="KW-0813">Transport</keyword>
<feature type="domain" description="Cytochrome c" evidence="8">
    <location>
        <begin position="131"/>
        <end position="210"/>
    </location>
</feature>
<feature type="domain" description="Cytochrome c" evidence="8">
    <location>
        <begin position="29"/>
        <end position="114"/>
    </location>
</feature>
<evidence type="ECO:0000313" key="9">
    <source>
        <dbReference type="EMBL" id="OUD13172.1"/>
    </source>
</evidence>
<dbReference type="Gene3D" id="1.10.760.10">
    <property type="entry name" value="Cytochrome c-like domain"/>
    <property type="match status" value="2"/>
</dbReference>
<dbReference type="Pfam" id="PF00034">
    <property type="entry name" value="Cytochrom_C"/>
    <property type="match status" value="2"/>
</dbReference>
<dbReference type="InterPro" id="IPR050597">
    <property type="entry name" value="Cytochrome_c_Oxidase_Subunit"/>
</dbReference>
<dbReference type="PROSITE" id="PS51007">
    <property type="entry name" value="CYTC"/>
    <property type="match status" value="2"/>
</dbReference>
<accession>A0A251X6C8</accession>